<keyword evidence="2" id="KW-0378">Hydrolase</keyword>
<dbReference type="GO" id="GO:0005634">
    <property type="term" value="C:nucleus"/>
    <property type="evidence" value="ECO:0007669"/>
    <property type="project" value="TreeGrafter"/>
</dbReference>
<dbReference type="PANTHER" id="PTHR45626">
    <property type="entry name" value="TRANSCRIPTION TERMINATION FACTOR 2-RELATED"/>
    <property type="match status" value="1"/>
</dbReference>
<evidence type="ECO:0000256" key="1">
    <source>
        <dbReference type="ARBA" id="ARBA00022741"/>
    </source>
</evidence>
<dbReference type="EnsemblMetazoa" id="XM_016808565.1">
    <property type="protein sequence ID" value="XP_016664054.1"/>
    <property type="gene ID" value="LOC100158869"/>
</dbReference>
<dbReference type="GO" id="GO:0008094">
    <property type="term" value="F:ATP-dependent activity, acting on DNA"/>
    <property type="evidence" value="ECO:0007669"/>
    <property type="project" value="TreeGrafter"/>
</dbReference>
<reference evidence="7" key="1">
    <citation type="submission" date="2010-06" db="EMBL/GenBank/DDBJ databases">
        <authorList>
            <person name="Jiang H."/>
            <person name="Abraham K."/>
            <person name="Ali S."/>
            <person name="Alsbrooks S.L."/>
            <person name="Anim B.N."/>
            <person name="Anosike U.S."/>
            <person name="Attaway T."/>
            <person name="Bandaranaike D.P."/>
            <person name="Battles P.K."/>
            <person name="Bell S.N."/>
            <person name="Bell A.V."/>
            <person name="Beltran B."/>
            <person name="Bickham C."/>
            <person name="Bustamante Y."/>
            <person name="Caleb T."/>
            <person name="Canada A."/>
            <person name="Cardenas V."/>
            <person name="Carter K."/>
            <person name="Chacko J."/>
            <person name="Chandrabose M.N."/>
            <person name="Chavez D."/>
            <person name="Chavez A."/>
            <person name="Chen L."/>
            <person name="Chu H.-S."/>
            <person name="Claassen K.J."/>
            <person name="Cockrell R."/>
            <person name="Collins M."/>
            <person name="Cooper J.A."/>
            <person name="Cree A."/>
            <person name="Curry S.M."/>
            <person name="Da Y."/>
            <person name="Dao M.D."/>
            <person name="Das B."/>
            <person name="Davila M.-L."/>
            <person name="Davy-Carroll L."/>
            <person name="Denson S."/>
            <person name="Dinh H."/>
            <person name="Ebong V.E."/>
            <person name="Edwards J.R."/>
            <person name="Egan A."/>
            <person name="El-Daye J."/>
            <person name="Escobedo L."/>
            <person name="Fernandez S."/>
            <person name="Fernando P.R."/>
            <person name="Flagg N."/>
            <person name="Forbes L.D."/>
            <person name="Fowler R.G."/>
            <person name="Fu Q."/>
            <person name="Gabisi R.A."/>
            <person name="Ganer J."/>
            <person name="Garbino Pronczuk A."/>
            <person name="Garcia R.M."/>
            <person name="Garner T."/>
            <person name="Garrett T.E."/>
            <person name="Gonzalez D.A."/>
            <person name="Hamid H."/>
            <person name="Hawkins E.S."/>
            <person name="Hirani K."/>
            <person name="Hogues M.E."/>
            <person name="Hollins B."/>
            <person name="Hsiao C.-H."/>
            <person name="Jabil R."/>
            <person name="James M.L."/>
            <person name="Jhangiani S.N."/>
            <person name="Johnson B."/>
            <person name="Johnson Q."/>
            <person name="Joshi V."/>
            <person name="Kalu J.B."/>
            <person name="Kam C."/>
            <person name="Kashfia A."/>
            <person name="Keebler J."/>
            <person name="Kisamo H."/>
            <person name="Kovar C.L."/>
            <person name="Lago L.A."/>
            <person name="Lai C.-Y."/>
            <person name="Laidlaw J."/>
            <person name="Lara F."/>
            <person name="Le T.-K."/>
            <person name="Lee S.L."/>
            <person name="Legall F.H."/>
            <person name="Lemon S.J."/>
            <person name="Lewis L.R."/>
            <person name="Li B."/>
            <person name="Liu Y."/>
            <person name="Liu Y.-S."/>
            <person name="Lopez J."/>
            <person name="Lozado R.J."/>
            <person name="Lu J."/>
            <person name="Madu R.C."/>
            <person name="Maheshwari M."/>
            <person name="Maheshwari R."/>
            <person name="Malloy K."/>
            <person name="Martinez E."/>
            <person name="Mathew T."/>
            <person name="Mercado I.C."/>
            <person name="Mercado C."/>
            <person name="Meyer B."/>
            <person name="Montgomery K."/>
            <person name="Morgan M.B."/>
            <person name="Munidasa M."/>
            <person name="Nazareth L.V."/>
            <person name="Nelson J."/>
            <person name="Ng B.M."/>
            <person name="Nguyen N.B."/>
            <person name="Nguyen P.Q."/>
            <person name="Nguyen T."/>
            <person name="Obregon M."/>
            <person name="Okwuonu G.O."/>
            <person name="Onwere C.G."/>
            <person name="Orozco G."/>
            <person name="Parra A."/>
            <person name="Patel S."/>
            <person name="Patil S."/>
            <person name="Perez A."/>
            <person name="Perez Y."/>
            <person name="Pham C."/>
            <person name="Primus E.L."/>
            <person name="Pu L.-L."/>
            <person name="Puazo M."/>
            <person name="Qin X."/>
            <person name="Quiroz J.B."/>
            <person name="Reese J."/>
            <person name="Richards S."/>
            <person name="Rives C.M."/>
            <person name="Robberts R."/>
            <person name="Ruiz S.J."/>
            <person name="Ruiz M.J."/>
            <person name="Santibanez J."/>
            <person name="Schneider B.W."/>
            <person name="Sisson I."/>
            <person name="Smith M."/>
            <person name="Sodergren E."/>
            <person name="Song X.-Z."/>
            <person name="Song B.B."/>
            <person name="Summersgill H."/>
            <person name="Thelus R."/>
            <person name="Thornton R.D."/>
            <person name="Trejos Z.Y."/>
            <person name="Usmani K."/>
            <person name="Vattathil S."/>
            <person name="Villasana D."/>
            <person name="Walker D.L."/>
            <person name="Wang S."/>
            <person name="Wang K."/>
            <person name="White C.S."/>
            <person name="Williams A.C."/>
            <person name="Williamson J."/>
            <person name="Wilson K."/>
            <person name="Woghiren I.O."/>
            <person name="Woodworth J.R."/>
            <person name="Worley K.C."/>
            <person name="Wright R.A."/>
            <person name="Wu W."/>
            <person name="Young L."/>
            <person name="Zhang L."/>
            <person name="Zhang J."/>
            <person name="Zhu Y."/>
            <person name="Muzny D.M."/>
            <person name="Weinstock G."/>
            <person name="Gibbs R.A."/>
        </authorList>
    </citation>
    <scope>NUCLEOTIDE SEQUENCE [LARGE SCALE GENOMIC DNA]</scope>
    <source>
        <strain evidence="7">LSR1</strain>
    </source>
</reference>
<feature type="compositionally biased region" description="Polar residues" evidence="4">
    <location>
        <begin position="233"/>
        <end position="242"/>
    </location>
</feature>
<dbReference type="InterPro" id="IPR000330">
    <property type="entry name" value="SNF2_N"/>
</dbReference>
<dbReference type="InterPro" id="IPR050628">
    <property type="entry name" value="SNF2_RAD54_helicase_TF"/>
</dbReference>
<dbReference type="RefSeq" id="XP_016664056.1">
    <property type="nucleotide sequence ID" value="XM_016808567.1"/>
</dbReference>
<organism evidence="6 7">
    <name type="scientific">Acyrthosiphon pisum</name>
    <name type="common">Pea aphid</name>
    <dbReference type="NCBI Taxonomy" id="7029"/>
    <lineage>
        <taxon>Eukaryota</taxon>
        <taxon>Metazoa</taxon>
        <taxon>Ecdysozoa</taxon>
        <taxon>Arthropoda</taxon>
        <taxon>Hexapoda</taxon>
        <taxon>Insecta</taxon>
        <taxon>Pterygota</taxon>
        <taxon>Neoptera</taxon>
        <taxon>Paraneoptera</taxon>
        <taxon>Hemiptera</taxon>
        <taxon>Sternorrhyncha</taxon>
        <taxon>Aphidomorpha</taxon>
        <taxon>Aphidoidea</taxon>
        <taxon>Aphididae</taxon>
        <taxon>Macrosiphini</taxon>
        <taxon>Acyrthosiphon</taxon>
    </lineage>
</organism>
<dbReference type="Gene3D" id="3.40.50.10810">
    <property type="entry name" value="Tandem AAA-ATPase domain"/>
    <property type="match status" value="1"/>
</dbReference>
<dbReference type="Pfam" id="PF00176">
    <property type="entry name" value="SNF2-rel_dom"/>
    <property type="match status" value="1"/>
</dbReference>
<evidence type="ECO:0000256" key="4">
    <source>
        <dbReference type="SAM" id="MobiDB-lite"/>
    </source>
</evidence>
<keyword evidence="3" id="KW-0067">ATP-binding</keyword>
<keyword evidence="1" id="KW-0547">Nucleotide-binding</keyword>
<feature type="compositionally biased region" description="Low complexity" evidence="4">
    <location>
        <begin position="167"/>
        <end position="180"/>
    </location>
</feature>
<dbReference type="InterPro" id="IPR038718">
    <property type="entry name" value="SNF2-like_sf"/>
</dbReference>
<feature type="region of interest" description="Disordered" evidence="4">
    <location>
        <begin position="220"/>
        <end position="242"/>
    </location>
</feature>
<dbReference type="OrthoDB" id="423559at2759"/>
<evidence type="ECO:0000313" key="7">
    <source>
        <dbReference type="Proteomes" id="UP000007819"/>
    </source>
</evidence>
<dbReference type="GO" id="GO:0016787">
    <property type="term" value="F:hydrolase activity"/>
    <property type="evidence" value="ECO:0007669"/>
    <property type="project" value="UniProtKB-KW"/>
</dbReference>
<dbReference type="EnsemblMetazoa" id="XM_016808566.2">
    <property type="protein sequence ID" value="XP_016664055.1"/>
    <property type="gene ID" value="LOC100158869"/>
</dbReference>
<accession>A0A8R2HBM0</accession>
<name>A0A8R2HBM0_ACYPI</name>
<evidence type="ECO:0000259" key="5">
    <source>
        <dbReference type="Pfam" id="PF00176"/>
    </source>
</evidence>
<dbReference type="GO" id="GO:0006281">
    <property type="term" value="P:DNA repair"/>
    <property type="evidence" value="ECO:0007669"/>
    <property type="project" value="TreeGrafter"/>
</dbReference>
<keyword evidence="7" id="KW-1185">Reference proteome</keyword>
<evidence type="ECO:0000256" key="3">
    <source>
        <dbReference type="ARBA" id="ARBA00022840"/>
    </source>
</evidence>
<sequence>MQLPDRRKLFQQRHHRREEIEAQLRRTQIDSTSSEDEESFEDVSDDEVVNEGESEEEVANEGESVEEVANEGESEEEEMVNENESEEEVVNEDESEEEVANEDESEEEVANEDESEEEMVNEDESEEEVVANEDESEEEMVNEDESEKEEEDVDVEEEYNTSFSEQSLANSSGGHNSSNNLSLNATKVKLDDNQLSVVHDESFNETLQNNTALAKSNNELMNKKNSDDDDKSQSLPDSNFNMNDRQNQVVEWMIARESQKPYGGIIATDMGTTDCKITILMHLLSKSKPPNLDNTQSEGETDLDETVVSSKGCTLILCPRSSIDHWFDRMNEKKNQGSLNVWLHYGRNRDISLQELTQKDVVITTVTLVLTGFRNKVNNPLYQIKWHRIILDDNKLYNYKQQTSKALCQLSGICHWVFSGPTIIDNDDDEAIYSLIKFINYTPLNIFENWKKWIKTNQAVSIYEKLGHLYYKKKIV</sequence>
<dbReference type="SUPFAM" id="SSF52540">
    <property type="entry name" value="P-loop containing nucleoside triphosphate hydrolases"/>
    <property type="match status" value="1"/>
</dbReference>
<dbReference type="RefSeq" id="XP_016664054.1">
    <property type="nucleotide sequence ID" value="XM_016808565.1"/>
</dbReference>
<feature type="domain" description="SNF2 N-terminal" evidence="5">
    <location>
        <begin position="246"/>
        <end position="466"/>
    </location>
</feature>
<dbReference type="GeneID" id="100158869"/>
<protein>
    <recommendedName>
        <fullName evidence="5">SNF2 N-terminal domain-containing protein</fullName>
    </recommendedName>
</protein>
<feature type="compositionally biased region" description="Acidic residues" evidence="4">
    <location>
        <begin position="33"/>
        <end position="159"/>
    </location>
</feature>
<dbReference type="EnsemblMetazoa" id="XM_016808567.2">
    <property type="protein sequence ID" value="XP_016664056.1"/>
    <property type="gene ID" value="LOC100158869"/>
</dbReference>
<proteinExistence type="predicted"/>
<dbReference type="InterPro" id="IPR027417">
    <property type="entry name" value="P-loop_NTPase"/>
</dbReference>
<feature type="compositionally biased region" description="Basic and acidic residues" evidence="4">
    <location>
        <begin position="17"/>
        <end position="28"/>
    </location>
</feature>
<reference evidence="6" key="2">
    <citation type="submission" date="2022-06" db="UniProtKB">
        <authorList>
            <consortium name="EnsemblMetazoa"/>
        </authorList>
    </citation>
    <scope>IDENTIFICATION</scope>
</reference>
<evidence type="ECO:0000313" key="6">
    <source>
        <dbReference type="EnsemblMetazoa" id="XP_016664056.1"/>
    </source>
</evidence>
<dbReference type="GO" id="GO:0005524">
    <property type="term" value="F:ATP binding"/>
    <property type="evidence" value="ECO:0007669"/>
    <property type="project" value="UniProtKB-KW"/>
</dbReference>
<dbReference type="RefSeq" id="XP_016664055.1">
    <property type="nucleotide sequence ID" value="XM_016808566.1"/>
</dbReference>
<dbReference type="Proteomes" id="UP000007819">
    <property type="component" value="Chromosome A1"/>
</dbReference>
<evidence type="ECO:0000256" key="2">
    <source>
        <dbReference type="ARBA" id="ARBA00022801"/>
    </source>
</evidence>
<dbReference type="AlphaFoldDB" id="A0A8R2HBM0"/>
<feature type="region of interest" description="Disordered" evidence="4">
    <location>
        <begin position="1"/>
        <end position="180"/>
    </location>
</feature>
<dbReference type="KEGG" id="api:100158869"/>